<protein>
    <submittedName>
        <fullName evidence="2">Uncharacterized protein</fullName>
    </submittedName>
</protein>
<dbReference type="RefSeq" id="YP_009904926.1">
    <property type="nucleotide sequence ID" value="NC_049853.1"/>
</dbReference>
<dbReference type="EMBL" id="MN055691">
    <property type="protein sequence ID" value="QEA10071.1"/>
    <property type="molecule type" value="Genomic_DNA"/>
</dbReference>
<feature type="transmembrane region" description="Helical" evidence="1">
    <location>
        <begin position="6"/>
        <end position="30"/>
    </location>
</feature>
<reference evidence="2 3" key="1">
    <citation type="submission" date="2019-06" db="EMBL/GenBank/DDBJ databases">
        <authorList>
            <person name="Li Q."/>
            <person name="Teng T."/>
        </authorList>
    </citation>
    <scope>NUCLEOTIDE SEQUENCE [LARGE SCALE GENOMIC DNA]</scope>
</reference>
<dbReference type="GeneID" id="56137208"/>
<dbReference type="KEGG" id="vg:56137208"/>
<evidence type="ECO:0000313" key="2">
    <source>
        <dbReference type="EMBL" id="QEA10071.1"/>
    </source>
</evidence>
<proteinExistence type="predicted"/>
<sequence length="79" mass="8845">MSSVIIGLVALIIGVLIGFVAVSFVVAVGVRYKSKKGEFALAFWDEEQKVWQVRGHYLSIGGRIHSTMKTNPEKVKYKY</sequence>
<organism evidence="2 3">
    <name type="scientific">Escherichia phage Henu8</name>
    <dbReference type="NCBI Taxonomy" id="2596677"/>
    <lineage>
        <taxon>Viruses</taxon>
        <taxon>Duplodnaviria</taxon>
        <taxon>Heunggongvirae</taxon>
        <taxon>Uroviricota</taxon>
        <taxon>Caudoviricetes</taxon>
        <taxon>Drexlerviridae</taxon>
        <taxon>Tempevirinae</taxon>
        <taxon>Hanrivervirus</taxon>
        <taxon>Hanrivervirus henu8</taxon>
    </lineage>
</organism>
<keyword evidence="3" id="KW-1185">Reference proteome</keyword>
<evidence type="ECO:0000256" key="1">
    <source>
        <dbReference type="SAM" id="Phobius"/>
    </source>
</evidence>
<keyword evidence="1" id="KW-0472">Membrane</keyword>
<evidence type="ECO:0000313" key="3">
    <source>
        <dbReference type="Proteomes" id="UP000321526"/>
    </source>
</evidence>
<dbReference type="Proteomes" id="UP000321526">
    <property type="component" value="Segment"/>
</dbReference>
<accession>A0A5B8RMD4</accession>
<name>A0A5B8RMD4_9CAUD</name>
<keyword evidence="1" id="KW-1133">Transmembrane helix</keyword>
<dbReference type="Pfam" id="PF23973">
    <property type="entry name" value="DUF7299"/>
    <property type="match status" value="1"/>
</dbReference>
<keyword evidence="1" id="KW-0812">Transmembrane</keyword>
<dbReference type="InterPro" id="IPR055723">
    <property type="entry name" value="DUF7299"/>
</dbReference>